<accession>A0ABR2VLM5</accession>
<organism evidence="9 10">
    <name type="scientific">Basidiobolus ranarum</name>
    <dbReference type="NCBI Taxonomy" id="34480"/>
    <lineage>
        <taxon>Eukaryota</taxon>
        <taxon>Fungi</taxon>
        <taxon>Fungi incertae sedis</taxon>
        <taxon>Zoopagomycota</taxon>
        <taxon>Entomophthoromycotina</taxon>
        <taxon>Basidiobolomycetes</taxon>
        <taxon>Basidiobolales</taxon>
        <taxon>Basidiobolaceae</taxon>
        <taxon>Basidiobolus</taxon>
    </lineage>
</organism>
<proteinExistence type="predicted"/>
<dbReference type="InterPro" id="IPR005131">
    <property type="entry name" value="Ser_deHydtase_bsu"/>
</dbReference>
<dbReference type="InterPro" id="IPR051318">
    <property type="entry name" value="Fe-S_L-Ser"/>
</dbReference>
<evidence type="ECO:0000313" key="10">
    <source>
        <dbReference type="Proteomes" id="UP001479436"/>
    </source>
</evidence>
<evidence type="ECO:0000256" key="2">
    <source>
        <dbReference type="ARBA" id="ARBA00022432"/>
    </source>
</evidence>
<comment type="caution">
    <text evidence="9">The sequence shown here is derived from an EMBL/GenBank/DDBJ whole genome shotgun (WGS) entry which is preliminary data.</text>
</comment>
<dbReference type="PANTHER" id="PTHR30182">
    <property type="entry name" value="L-SERINE DEHYDRATASE"/>
    <property type="match status" value="1"/>
</dbReference>
<dbReference type="PANTHER" id="PTHR30182:SF1">
    <property type="entry name" value="L-SERINE DEHYDRATASE 1"/>
    <property type="match status" value="1"/>
</dbReference>
<keyword evidence="2" id="KW-0312">Gluconeogenesis</keyword>
<dbReference type="SUPFAM" id="SSF143548">
    <property type="entry name" value="Serine metabolism enzymes domain"/>
    <property type="match status" value="1"/>
</dbReference>
<dbReference type="InterPro" id="IPR029009">
    <property type="entry name" value="ASB_dom_sf"/>
</dbReference>
<evidence type="ECO:0000256" key="1">
    <source>
        <dbReference type="ARBA" id="ARBA00001966"/>
    </source>
</evidence>
<reference evidence="9 10" key="1">
    <citation type="submission" date="2023-04" db="EMBL/GenBank/DDBJ databases">
        <title>Genome of Basidiobolus ranarum AG-B5.</title>
        <authorList>
            <person name="Stajich J.E."/>
            <person name="Carter-House D."/>
            <person name="Gryganskyi A."/>
        </authorList>
    </citation>
    <scope>NUCLEOTIDE SEQUENCE [LARGE SCALE GENOMIC DNA]</scope>
    <source>
        <strain evidence="9 10">AG-B5</strain>
    </source>
</reference>
<keyword evidence="4" id="KW-0479">Metal-binding</keyword>
<dbReference type="Gene3D" id="3.30.1330.90">
    <property type="entry name" value="D-3-phosphoglycerate dehydrogenase, domain 3"/>
    <property type="match status" value="1"/>
</dbReference>
<keyword evidence="6" id="KW-0411">Iron-sulfur</keyword>
<evidence type="ECO:0000259" key="8">
    <source>
        <dbReference type="Pfam" id="PF03315"/>
    </source>
</evidence>
<dbReference type="EMBL" id="JASJQH010009762">
    <property type="protein sequence ID" value="KAK9675110.1"/>
    <property type="molecule type" value="Genomic_DNA"/>
</dbReference>
<evidence type="ECO:0000256" key="6">
    <source>
        <dbReference type="ARBA" id="ARBA00023014"/>
    </source>
</evidence>
<dbReference type="Pfam" id="PF03315">
    <property type="entry name" value="SDH_beta"/>
    <property type="match status" value="1"/>
</dbReference>
<feature type="non-terminal residue" evidence="9">
    <location>
        <position position="170"/>
    </location>
</feature>
<sequence length="170" mass="18470">MFKYMLNTVKPGLRIAPMKTPTLRGAKLQPLLHSVVKPKPLHLFQSRLFTTEVGTVKESQAIQESSDTRHAVVSTFDMFSIGVGPSSSHTVGPMRAGKIFVTDLERLQVLDKVKSLRVDLYGSLALTGVGHGTPDATLMGIEGESPESVEASTIRTRGNSMHENKTIALN</sequence>
<evidence type="ECO:0000256" key="5">
    <source>
        <dbReference type="ARBA" id="ARBA00023004"/>
    </source>
</evidence>
<comment type="cofactor">
    <cofactor evidence="1">
        <name>[4Fe-4S] cluster</name>
        <dbReference type="ChEBI" id="CHEBI:49883"/>
    </cofactor>
</comment>
<keyword evidence="5" id="KW-0408">Iron</keyword>
<name>A0ABR2VLM5_9FUNG</name>
<gene>
    <name evidence="9" type="ORF">K7432_016640</name>
</gene>
<evidence type="ECO:0000256" key="7">
    <source>
        <dbReference type="ARBA" id="ARBA00023239"/>
    </source>
</evidence>
<evidence type="ECO:0000256" key="3">
    <source>
        <dbReference type="ARBA" id="ARBA00022485"/>
    </source>
</evidence>
<evidence type="ECO:0000313" key="9">
    <source>
        <dbReference type="EMBL" id="KAK9675110.1"/>
    </source>
</evidence>
<evidence type="ECO:0000256" key="4">
    <source>
        <dbReference type="ARBA" id="ARBA00022723"/>
    </source>
</evidence>
<keyword evidence="3" id="KW-0004">4Fe-4S</keyword>
<keyword evidence="7" id="KW-0456">Lyase</keyword>
<feature type="domain" description="Serine dehydratase beta chain" evidence="8">
    <location>
        <begin position="74"/>
        <end position="169"/>
    </location>
</feature>
<dbReference type="Proteomes" id="UP001479436">
    <property type="component" value="Unassembled WGS sequence"/>
</dbReference>
<keyword evidence="10" id="KW-1185">Reference proteome</keyword>
<protein>
    <recommendedName>
        <fullName evidence="8">Serine dehydratase beta chain domain-containing protein</fullName>
    </recommendedName>
</protein>